<sequence length="147" mass="15943">MEIIYPGNRIVVDYEGLDDLVLLGAVDIATGRTYGPGAVPDWPGPVVESFAYASLPDEFHAWVRGVAAELTATVDARAAEIEAAYASIVAGLPDGWGRKEFAARAVRSEHKFALFLRLDGKDYRSALWQHARPAADATMHGTKVTEE</sequence>
<dbReference type="Proteomes" id="UP001602245">
    <property type="component" value="Unassembled WGS sequence"/>
</dbReference>
<evidence type="ECO:0000313" key="1">
    <source>
        <dbReference type="EMBL" id="MFF5293616.1"/>
    </source>
</evidence>
<keyword evidence="2" id="KW-1185">Reference proteome</keyword>
<organism evidence="1 2">
    <name type="scientific">Paractinoplanes globisporus</name>
    <dbReference type="NCBI Taxonomy" id="113565"/>
    <lineage>
        <taxon>Bacteria</taxon>
        <taxon>Bacillati</taxon>
        <taxon>Actinomycetota</taxon>
        <taxon>Actinomycetes</taxon>
        <taxon>Micromonosporales</taxon>
        <taxon>Micromonosporaceae</taxon>
        <taxon>Paractinoplanes</taxon>
    </lineage>
</organism>
<protein>
    <submittedName>
        <fullName evidence="1">Uncharacterized protein</fullName>
    </submittedName>
</protein>
<name>A0ABW6WL34_9ACTN</name>
<dbReference type="EMBL" id="JBIAZU010000005">
    <property type="protein sequence ID" value="MFF5293616.1"/>
    <property type="molecule type" value="Genomic_DNA"/>
</dbReference>
<dbReference type="RefSeq" id="WP_051115317.1">
    <property type="nucleotide sequence ID" value="NZ_JBIAZU010000005.1"/>
</dbReference>
<gene>
    <name evidence="1" type="ORF">ACFY35_29640</name>
</gene>
<comment type="caution">
    <text evidence="1">The sequence shown here is derived from an EMBL/GenBank/DDBJ whole genome shotgun (WGS) entry which is preliminary data.</text>
</comment>
<accession>A0ABW6WL34</accession>
<evidence type="ECO:0000313" key="2">
    <source>
        <dbReference type="Proteomes" id="UP001602245"/>
    </source>
</evidence>
<proteinExistence type="predicted"/>
<reference evidence="1 2" key="1">
    <citation type="submission" date="2024-10" db="EMBL/GenBank/DDBJ databases">
        <title>The Natural Products Discovery Center: Release of the First 8490 Sequenced Strains for Exploring Actinobacteria Biosynthetic Diversity.</title>
        <authorList>
            <person name="Kalkreuter E."/>
            <person name="Kautsar S.A."/>
            <person name="Yang D."/>
            <person name="Bader C.D."/>
            <person name="Teijaro C.N."/>
            <person name="Fluegel L."/>
            <person name="Davis C.M."/>
            <person name="Simpson J.R."/>
            <person name="Lauterbach L."/>
            <person name="Steele A.D."/>
            <person name="Gui C."/>
            <person name="Meng S."/>
            <person name="Li G."/>
            <person name="Viehrig K."/>
            <person name="Ye F."/>
            <person name="Su P."/>
            <person name="Kiefer A.F."/>
            <person name="Nichols A."/>
            <person name="Cepeda A.J."/>
            <person name="Yan W."/>
            <person name="Fan B."/>
            <person name="Jiang Y."/>
            <person name="Adhikari A."/>
            <person name="Zheng C.-J."/>
            <person name="Schuster L."/>
            <person name="Cowan T.M."/>
            <person name="Smanski M.J."/>
            <person name="Chevrette M.G."/>
            <person name="De Carvalho L.P.S."/>
            <person name="Shen B."/>
        </authorList>
    </citation>
    <scope>NUCLEOTIDE SEQUENCE [LARGE SCALE GENOMIC DNA]</scope>
    <source>
        <strain evidence="1 2">NPDC000087</strain>
    </source>
</reference>